<dbReference type="GO" id="GO:0005049">
    <property type="term" value="F:nuclear export signal receptor activity"/>
    <property type="evidence" value="ECO:0007669"/>
    <property type="project" value="InterPro"/>
</dbReference>
<dbReference type="PANTHER" id="PTHR11223:SF2">
    <property type="entry name" value="EXPORTIN-1"/>
    <property type="match status" value="1"/>
</dbReference>
<dbReference type="InterPro" id="IPR041235">
    <property type="entry name" value="Exp1_repeat_2"/>
</dbReference>
<dbReference type="GO" id="GO:0009846">
    <property type="term" value="P:pollen germination"/>
    <property type="evidence" value="ECO:0007669"/>
    <property type="project" value="UniProtKB-ARBA"/>
</dbReference>
<dbReference type="FunFam" id="1.25.10.10:FF:000022">
    <property type="entry name" value="protein EXPORTIN 1A"/>
    <property type="match status" value="1"/>
</dbReference>
<evidence type="ECO:0000259" key="10">
    <source>
        <dbReference type="PROSITE" id="PS50166"/>
    </source>
</evidence>
<dbReference type="InterPro" id="IPR016024">
    <property type="entry name" value="ARM-type_fold"/>
</dbReference>
<evidence type="ECO:0000256" key="6">
    <source>
        <dbReference type="ARBA" id="ARBA00022927"/>
    </source>
</evidence>
<dbReference type="PROSITE" id="PS50166">
    <property type="entry name" value="IMPORTIN_B_NT"/>
    <property type="match status" value="1"/>
</dbReference>
<dbReference type="RefSeq" id="XP_022718567.1">
    <property type="nucleotide sequence ID" value="XM_022862832.1"/>
</dbReference>
<gene>
    <name evidence="12" type="primary">LOC111276886</name>
</gene>
<name>A0A6P5WSB8_DURZI</name>
<evidence type="ECO:0000256" key="7">
    <source>
        <dbReference type="ARBA" id="ARBA00023010"/>
    </source>
</evidence>
<reference evidence="12" key="1">
    <citation type="submission" date="2025-08" db="UniProtKB">
        <authorList>
            <consortium name="RefSeq"/>
        </authorList>
    </citation>
    <scope>IDENTIFICATION</scope>
    <source>
        <tissue evidence="12">Fruit stalk</tissue>
    </source>
</reference>
<evidence type="ECO:0000256" key="8">
    <source>
        <dbReference type="ARBA" id="ARBA00023132"/>
    </source>
</evidence>
<dbReference type="InterPro" id="IPR045065">
    <property type="entry name" value="XPO1/5"/>
</dbReference>
<dbReference type="InterPro" id="IPR011989">
    <property type="entry name" value="ARM-like"/>
</dbReference>
<accession>A0A6P5WSB8</accession>
<keyword evidence="11" id="KW-1185">Reference proteome</keyword>
<evidence type="ECO:0000256" key="5">
    <source>
        <dbReference type="ARBA" id="ARBA00022816"/>
    </source>
</evidence>
<dbReference type="SMART" id="SM00913">
    <property type="entry name" value="IBN_N"/>
    <property type="match status" value="1"/>
</dbReference>
<dbReference type="Pfam" id="PF18784">
    <property type="entry name" value="CRM1_repeat_2"/>
    <property type="match status" value="1"/>
</dbReference>
<dbReference type="GO" id="GO:0031965">
    <property type="term" value="C:nuclear membrane"/>
    <property type="evidence" value="ECO:0007669"/>
    <property type="project" value="UniProtKB-SubCell"/>
</dbReference>
<evidence type="ECO:0000256" key="4">
    <source>
        <dbReference type="ARBA" id="ARBA00022448"/>
    </source>
</evidence>
<dbReference type="GO" id="GO:0000056">
    <property type="term" value="P:ribosomal small subunit export from nucleus"/>
    <property type="evidence" value="ECO:0007669"/>
    <property type="project" value="TreeGrafter"/>
</dbReference>
<comment type="subcellular location">
    <subcellularLocation>
        <location evidence="2">Nucleus membrane</location>
        <topology evidence="2">Peripheral membrane protein</topology>
        <orientation evidence="2">Nucleoplasmic side</orientation>
    </subcellularLocation>
    <subcellularLocation>
        <location evidence="1">Nucleus</location>
        <location evidence="1">Nuclear pore complex</location>
    </subcellularLocation>
</comment>
<dbReference type="GO" id="GO:0005737">
    <property type="term" value="C:cytoplasm"/>
    <property type="evidence" value="ECO:0007669"/>
    <property type="project" value="TreeGrafter"/>
</dbReference>
<keyword evidence="9" id="KW-0539">Nucleus</keyword>
<keyword evidence="6" id="KW-0653">Protein transport</keyword>
<dbReference type="InterPro" id="IPR001494">
    <property type="entry name" value="Importin-beta_N"/>
</dbReference>
<proteinExistence type="inferred from homology"/>
<dbReference type="Pfam" id="PF18787">
    <property type="entry name" value="CRM1_repeat_3"/>
    <property type="match status" value="1"/>
</dbReference>
<dbReference type="SMART" id="SM01102">
    <property type="entry name" value="CRM1_C"/>
    <property type="match status" value="1"/>
</dbReference>
<dbReference type="Pfam" id="PF03810">
    <property type="entry name" value="IBN_N"/>
    <property type="match status" value="1"/>
</dbReference>
<dbReference type="GO" id="GO:0009553">
    <property type="term" value="P:embryo sac development"/>
    <property type="evidence" value="ECO:0007669"/>
    <property type="project" value="UniProtKB-ARBA"/>
</dbReference>
<dbReference type="InterPro" id="IPR040485">
    <property type="entry name" value="XPO1_repeat_3"/>
</dbReference>
<evidence type="ECO:0000313" key="12">
    <source>
        <dbReference type="RefSeq" id="XP_022718567.1"/>
    </source>
</evidence>
<dbReference type="GO" id="GO:0009860">
    <property type="term" value="P:pollen tube growth"/>
    <property type="evidence" value="ECO:0007669"/>
    <property type="project" value="UniProtKB-ARBA"/>
</dbReference>
<dbReference type="GO" id="GO:0000055">
    <property type="term" value="P:ribosomal large subunit export from nucleus"/>
    <property type="evidence" value="ECO:0007669"/>
    <property type="project" value="TreeGrafter"/>
</dbReference>
<dbReference type="Pfam" id="PF08389">
    <property type="entry name" value="Xpo1"/>
    <property type="match status" value="1"/>
</dbReference>
<dbReference type="PANTHER" id="PTHR11223">
    <property type="entry name" value="EXPORTIN 1/5"/>
    <property type="match status" value="1"/>
</dbReference>
<protein>
    <submittedName>
        <fullName evidence="12">Protein EXPORTIN 1A isoform X4</fullName>
    </submittedName>
</protein>
<dbReference type="SUPFAM" id="SSF48371">
    <property type="entry name" value="ARM repeat"/>
    <property type="match status" value="1"/>
</dbReference>
<dbReference type="Gene3D" id="1.25.10.10">
    <property type="entry name" value="Leucine-rich Repeat Variant"/>
    <property type="match status" value="2"/>
</dbReference>
<evidence type="ECO:0000256" key="3">
    <source>
        <dbReference type="ARBA" id="ARBA00009466"/>
    </source>
</evidence>
<dbReference type="AlphaFoldDB" id="A0A6P5WSB8"/>
<keyword evidence="8" id="KW-0906">Nuclear pore complex</keyword>
<dbReference type="InterPro" id="IPR014877">
    <property type="entry name" value="XPO1_C_dom"/>
</dbReference>
<evidence type="ECO:0000313" key="11">
    <source>
        <dbReference type="Proteomes" id="UP000515121"/>
    </source>
</evidence>
<dbReference type="InterPro" id="IPR013598">
    <property type="entry name" value="Exportin-1/Importin-b-like"/>
</dbReference>
<sequence>MAAERLRDLSQPIDVSLLDATVAAFYGTGSKEERAHADQILRDLQNNPDMWLQVVHILQQTKSLNTKFFALQVLEGVIKYRWNALPVEQRDGMKNYISEVIVQLSSNEASFRAERLYVNKLNIILVQILKHDWPARWQSFIPDLVAAAKTSETICENCMAILKLLSEEVFDFSRGEMTQQKIKELKQSLNSEFQLIHELCLYILSASQRTELIRATLSTLHAFLSWIPLGYIFESTLLETLLKFFPVPSYRNLTLQCLTEVAALNFGDYYNVQYVKMYNIFMVQLQTILPSSTNIPEAYTHGTTEEQAFIQNLALFFTSFYKVPLLPGMVEGHGAQLLQRRQLYAGTMSKLRMLMICRMAKPEEVLIVEDENGNIVRETMKDNDVLVQYKIMRETLIYLSHLDHEDTEKQMLKKLSKQLSGEDWTWNNLNTLCWAIGSISGSMVEEQENRFLVMVIRDLLNLCEITKGKDNKAVIASNIMYVVGQYPRFLRAHWKFLKTVVNKLFEFMHETHPGVQDMACDTFLKIVQKCKRKFVIVQVGENEPFVSELLSALATTVADLEPHQIHTFYESVGHMIQAESDPHKRDEYLHRLMELPNQKWSEIIGQARQSVDFLKDPDVIRTVLNILQTNTSVASSLGTYFLTQVSLIFLDMLNVYRMYSELISSSIAEGGPFASKTSYVKLLRSVKRETLKLIDTFLDKAEDQPQIGKQFVPPMMDPVLGDYARNLPDARESEVLSLFATIINKYKAAMIDDVPRIFEAVFQCTLEMITKNFEDYPEHRLKFFSLLRAIATYCFPALIRLSSQQLKLVMDSIIWAFRHTERNIAETGLNLLLEMLKNFQAPEFCNQFYRTYFLTIEQEIFAVLTDTFHKPGFKLHVLVLQHLFFLVESGLLTEPLWDAATVPYPYPNNGTFVREYTIKLLSTSFPNMTAAEVAQFVNGLFESRNDLSTFKNHIRDFLVQSKEFSAQDNKDLYAEEAAVQRERERQRMLSIPGLIAPNEIQDEMLDS</sequence>
<dbReference type="GO" id="GO:0005643">
    <property type="term" value="C:nuclear pore"/>
    <property type="evidence" value="ECO:0007669"/>
    <property type="project" value="UniProtKB-SubCell"/>
</dbReference>
<dbReference type="GO" id="GO:0031267">
    <property type="term" value="F:small GTPase binding"/>
    <property type="evidence" value="ECO:0007669"/>
    <property type="project" value="InterPro"/>
</dbReference>
<dbReference type="Pfam" id="PF08767">
    <property type="entry name" value="CRM1_C"/>
    <property type="match status" value="1"/>
</dbReference>
<evidence type="ECO:0000256" key="1">
    <source>
        <dbReference type="ARBA" id="ARBA00004567"/>
    </source>
</evidence>
<evidence type="ECO:0000256" key="2">
    <source>
        <dbReference type="ARBA" id="ARBA00004620"/>
    </source>
</evidence>
<dbReference type="GO" id="GO:0006611">
    <property type="term" value="P:protein export from nucleus"/>
    <property type="evidence" value="ECO:0007669"/>
    <property type="project" value="InterPro"/>
</dbReference>
<keyword evidence="4" id="KW-0813">Transport</keyword>
<dbReference type="GO" id="GO:0051028">
    <property type="term" value="P:mRNA transport"/>
    <property type="evidence" value="ECO:0007669"/>
    <property type="project" value="UniProtKB-KW"/>
</dbReference>
<evidence type="ECO:0000256" key="9">
    <source>
        <dbReference type="ARBA" id="ARBA00023242"/>
    </source>
</evidence>
<dbReference type="Proteomes" id="UP000515121">
    <property type="component" value="Unplaced"/>
</dbReference>
<feature type="domain" description="Importin N-terminal" evidence="10">
    <location>
        <begin position="37"/>
        <end position="103"/>
    </location>
</feature>
<keyword evidence="5" id="KW-0509">mRNA transport</keyword>
<dbReference type="GeneID" id="111276886"/>
<keyword evidence="7" id="KW-0811">Translocation</keyword>
<organism evidence="11 12">
    <name type="scientific">Durio zibethinus</name>
    <name type="common">Durian</name>
    <dbReference type="NCBI Taxonomy" id="66656"/>
    <lineage>
        <taxon>Eukaryota</taxon>
        <taxon>Viridiplantae</taxon>
        <taxon>Streptophyta</taxon>
        <taxon>Embryophyta</taxon>
        <taxon>Tracheophyta</taxon>
        <taxon>Spermatophyta</taxon>
        <taxon>Magnoliopsida</taxon>
        <taxon>eudicotyledons</taxon>
        <taxon>Gunneridae</taxon>
        <taxon>Pentapetalae</taxon>
        <taxon>rosids</taxon>
        <taxon>malvids</taxon>
        <taxon>Malvales</taxon>
        <taxon>Malvaceae</taxon>
        <taxon>Helicteroideae</taxon>
        <taxon>Durio</taxon>
    </lineage>
</organism>
<comment type="similarity">
    <text evidence="3">Belongs to the exportin family.</text>
</comment>